<evidence type="ECO:0000313" key="2">
    <source>
        <dbReference type="EMBL" id="CAB3649918.1"/>
    </source>
</evidence>
<gene>
    <name evidence="2" type="ORF">LMG24238_01081</name>
</gene>
<keyword evidence="1" id="KW-0472">Membrane</keyword>
<proteinExistence type="predicted"/>
<organism evidence="2 3">
    <name type="scientific">Paraburkholderia sediminicola</name>
    <dbReference type="NCBI Taxonomy" id="458836"/>
    <lineage>
        <taxon>Bacteria</taxon>
        <taxon>Pseudomonadati</taxon>
        <taxon>Pseudomonadota</taxon>
        <taxon>Betaproteobacteria</taxon>
        <taxon>Burkholderiales</taxon>
        <taxon>Burkholderiaceae</taxon>
        <taxon>Paraburkholderia</taxon>
    </lineage>
</organism>
<feature type="transmembrane region" description="Helical" evidence="1">
    <location>
        <begin position="71"/>
        <end position="97"/>
    </location>
</feature>
<evidence type="ECO:0000256" key="1">
    <source>
        <dbReference type="SAM" id="Phobius"/>
    </source>
</evidence>
<keyword evidence="1" id="KW-1133">Transmembrane helix</keyword>
<keyword evidence="1" id="KW-0812">Transmembrane</keyword>
<evidence type="ECO:0000313" key="3">
    <source>
        <dbReference type="Proteomes" id="UP000494255"/>
    </source>
</evidence>
<protein>
    <submittedName>
        <fullName evidence="2">Uncharacterized protein</fullName>
    </submittedName>
</protein>
<keyword evidence="3" id="KW-1185">Reference proteome</keyword>
<sequence>MKKSVWLLLVLAVLSWGICYAYVSSSIHFGWFGTLLASAAGILATISAYQTEEKAHTRGGVVYKSKSPIQFLLAHLLLGLFLMAIALFSVMGCLGYASGS</sequence>
<name>A0A6J5A1W5_9BURK</name>
<accession>A0A6J5A1W5</accession>
<feature type="transmembrane region" description="Helical" evidence="1">
    <location>
        <begin position="31"/>
        <end position="50"/>
    </location>
</feature>
<reference evidence="2 3" key="1">
    <citation type="submission" date="2020-04" db="EMBL/GenBank/DDBJ databases">
        <authorList>
            <person name="De Canck E."/>
        </authorList>
    </citation>
    <scope>NUCLEOTIDE SEQUENCE [LARGE SCALE GENOMIC DNA]</scope>
    <source>
        <strain evidence="2 3">LMG 24238</strain>
    </source>
</reference>
<dbReference type="AlphaFoldDB" id="A0A6J5A1W5"/>
<dbReference type="EMBL" id="CADIKC010000001">
    <property type="protein sequence ID" value="CAB3649918.1"/>
    <property type="molecule type" value="Genomic_DNA"/>
</dbReference>
<dbReference type="Proteomes" id="UP000494255">
    <property type="component" value="Unassembled WGS sequence"/>
</dbReference>